<evidence type="ECO:0000259" key="2">
    <source>
        <dbReference type="Pfam" id="PF03184"/>
    </source>
</evidence>
<gene>
    <name evidence="3" type="ORF">NQ317_011147</name>
</gene>
<dbReference type="EMBL" id="JAPWTJ010000646">
    <property type="protein sequence ID" value="KAJ8976639.1"/>
    <property type="molecule type" value="Genomic_DNA"/>
</dbReference>
<feature type="region of interest" description="Disordered" evidence="1">
    <location>
        <begin position="279"/>
        <end position="339"/>
    </location>
</feature>
<protein>
    <recommendedName>
        <fullName evidence="2">DDE-1 domain-containing protein</fullName>
    </recommendedName>
</protein>
<evidence type="ECO:0000313" key="4">
    <source>
        <dbReference type="Proteomes" id="UP001162164"/>
    </source>
</evidence>
<dbReference type="PANTHER" id="PTHR19303">
    <property type="entry name" value="TRANSPOSON"/>
    <property type="match status" value="1"/>
</dbReference>
<proteinExistence type="predicted"/>
<comment type="caution">
    <text evidence="3">The sequence shown here is derived from an EMBL/GenBank/DDBJ whole genome shotgun (WGS) entry which is preliminary data.</text>
</comment>
<name>A0ABQ9JEQ1_9CUCU</name>
<evidence type="ECO:0000313" key="3">
    <source>
        <dbReference type="EMBL" id="KAJ8976639.1"/>
    </source>
</evidence>
<dbReference type="PANTHER" id="PTHR19303:SF74">
    <property type="entry name" value="POGO TRANSPOSABLE ELEMENT WITH KRAB DOMAIN"/>
    <property type="match status" value="1"/>
</dbReference>
<feature type="domain" description="DDE-1" evidence="2">
    <location>
        <begin position="114"/>
        <end position="198"/>
    </location>
</feature>
<dbReference type="InterPro" id="IPR004875">
    <property type="entry name" value="DDE_SF_endonuclease_dom"/>
</dbReference>
<accession>A0ABQ9JEQ1</accession>
<organism evidence="3 4">
    <name type="scientific">Molorchus minor</name>
    <dbReference type="NCBI Taxonomy" id="1323400"/>
    <lineage>
        <taxon>Eukaryota</taxon>
        <taxon>Metazoa</taxon>
        <taxon>Ecdysozoa</taxon>
        <taxon>Arthropoda</taxon>
        <taxon>Hexapoda</taxon>
        <taxon>Insecta</taxon>
        <taxon>Pterygota</taxon>
        <taxon>Neoptera</taxon>
        <taxon>Endopterygota</taxon>
        <taxon>Coleoptera</taxon>
        <taxon>Polyphaga</taxon>
        <taxon>Cucujiformia</taxon>
        <taxon>Chrysomeloidea</taxon>
        <taxon>Cerambycidae</taxon>
        <taxon>Lamiinae</taxon>
        <taxon>Monochamini</taxon>
        <taxon>Molorchus</taxon>
    </lineage>
</organism>
<keyword evidence="4" id="KW-1185">Reference proteome</keyword>
<feature type="compositionally biased region" description="Basic and acidic residues" evidence="1">
    <location>
        <begin position="306"/>
        <end position="329"/>
    </location>
</feature>
<feature type="compositionally biased region" description="Polar residues" evidence="1">
    <location>
        <begin position="285"/>
        <end position="294"/>
    </location>
</feature>
<dbReference type="Pfam" id="PF03184">
    <property type="entry name" value="DDE_1"/>
    <property type="match status" value="1"/>
</dbReference>
<evidence type="ECO:0000256" key="1">
    <source>
        <dbReference type="SAM" id="MobiDB-lite"/>
    </source>
</evidence>
<dbReference type="Proteomes" id="UP001162164">
    <property type="component" value="Unassembled WGS sequence"/>
</dbReference>
<dbReference type="InterPro" id="IPR050863">
    <property type="entry name" value="CenT-Element_Derived"/>
</dbReference>
<reference evidence="3" key="1">
    <citation type="journal article" date="2023" name="Insect Mol. Biol.">
        <title>Genome sequencing provides insights into the evolution of gene families encoding plant cell wall-degrading enzymes in longhorned beetles.</title>
        <authorList>
            <person name="Shin N.R."/>
            <person name="Okamura Y."/>
            <person name="Kirsch R."/>
            <person name="Pauchet Y."/>
        </authorList>
    </citation>
    <scope>NUCLEOTIDE SEQUENCE</scope>
    <source>
        <strain evidence="3">MMC_N1</strain>
    </source>
</reference>
<sequence>MGVNEASKAFGIPSRTLRRRLASGNTRNDVRQSEGLSLARSKGMCREEVNSFYDLYKTLLENDLMDKPDRIYNMDESGIQLNNKPGKVIATKGCKDVHVLTSVEKGKCLNNCVWLKTHFVPRKAPGKALLILDGHASHLNSLEMLTYADDNDIIMICLPSHTTQALQPLDRSFFKPLKDYFKQEAEIWMSSNENRKIGRLHLGHLIGKAWEKAATVKNGVSGFRATGIFPFNRNAVPDHFYQISDNSINAESNVSVPDTQIQQDSISSRTVKISPIQCPEDPIISETSGQNATEQIPKAQKSATSKKLDSIPKDTPRKNDNSLKEHVDNIPEVPNGDPTPTKYLHDFVPIPTIPLTKSKRKQSAAILTGRNIEAEPLTKKIKIQRLRSRKRQTLQYVIILLKELLPRMKPIALSA</sequence>